<dbReference type="RefSeq" id="WP_212822295.1">
    <property type="nucleotide sequence ID" value="NZ_AP023359.1"/>
</dbReference>
<evidence type="ECO:0000313" key="2">
    <source>
        <dbReference type="Proteomes" id="UP000680866"/>
    </source>
</evidence>
<protein>
    <submittedName>
        <fullName evidence="1">Uncharacterized protein</fullName>
    </submittedName>
</protein>
<sequence length="101" mass="11448">MDTTATAKIAGTQIEKAWFAISATYGRLTTPGELIHISEIRAQIAHRFDQATIDAALLWMHREIEDVWIVPQSYRRWAMTEEQRDGAVVIGDQHKELISIG</sequence>
<dbReference type="AlphaFoldDB" id="A0A810MT48"/>
<proteinExistence type="predicted"/>
<dbReference type="EMBL" id="AP023359">
    <property type="protein sequence ID" value="BCJ64132.1"/>
    <property type="molecule type" value="Genomic_DNA"/>
</dbReference>
<organism evidence="1 2">
    <name type="scientific">Polymorphospora rubra</name>
    <dbReference type="NCBI Taxonomy" id="338584"/>
    <lineage>
        <taxon>Bacteria</taxon>
        <taxon>Bacillati</taxon>
        <taxon>Actinomycetota</taxon>
        <taxon>Actinomycetes</taxon>
        <taxon>Micromonosporales</taxon>
        <taxon>Micromonosporaceae</taxon>
        <taxon>Polymorphospora</taxon>
    </lineage>
</organism>
<keyword evidence="2" id="KW-1185">Reference proteome</keyword>
<evidence type="ECO:0000313" key="1">
    <source>
        <dbReference type="EMBL" id="BCJ64132.1"/>
    </source>
</evidence>
<gene>
    <name evidence="1" type="ORF">Prubr_11530</name>
</gene>
<accession>A0A810MT48</accession>
<name>A0A810MT48_9ACTN</name>
<reference evidence="1" key="1">
    <citation type="submission" date="2020-08" db="EMBL/GenBank/DDBJ databases">
        <title>Whole genome shotgun sequence of Polymorphospora rubra NBRC 101157.</title>
        <authorList>
            <person name="Komaki H."/>
            <person name="Tamura T."/>
        </authorList>
    </citation>
    <scope>NUCLEOTIDE SEQUENCE</scope>
    <source>
        <strain evidence="1">NBRC 101157</strain>
    </source>
</reference>
<dbReference type="Proteomes" id="UP000680866">
    <property type="component" value="Chromosome"/>
</dbReference>
<dbReference type="KEGG" id="pry:Prubr_11530"/>